<reference evidence="1" key="2">
    <citation type="journal article" date="2015" name="Data Brief">
        <title>Shoot transcriptome of the giant reed, Arundo donax.</title>
        <authorList>
            <person name="Barrero R.A."/>
            <person name="Guerrero F.D."/>
            <person name="Moolhuijzen P."/>
            <person name="Goolsby J.A."/>
            <person name="Tidwell J."/>
            <person name="Bellgard S.E."/>
            <person name="Bellgard M.I."/>
        </authorList>
    </citation>
    <scope>NUCLEOTIDE SEQUENCE</scope>
    <source>
        <tissue evidence="1">Shoot tissue taken approximately 20 cm above the soil surface</tissue>
    </source>
</reference>
<name>A0A0A9A5X1_ARUDO</name>
<organism evidence="1">
    <name type="scientific">Arundo donax</name>
    <name type="common">Giant reed</name>
    <name type="synonym">Donax arundinaceus</name>
    <dbReference type="NCBI Taxonomy" id="35708"/>
    <lineage>
        <taxon>Eukaryota</taxon>
        <taxon>Viridiplantae</taxon>
        <taxon>Streptophyta</taxon>
        <taxon>Embryophyta</taxon>
        <taxon>Tracheophyta</taxon>
        <taxon>Spermatophyta</taxon>
        <taxon>Magnoliopsida</taxon>
        <taxon>Liliopsida</taxon>
        <taxon>Poales</taxon>
        <taxon>Poaceae</taxon>
        <taxon>PACMAD clade</taxon>
        <taxon>Arundinoideae</taxon>
        <taxon>Arundineae</taxon>
        <taxon>Arundo</taxon>
    </lineage>
</organism>
<protein>
    <submittedName>
        <fullName evidence="1">Uncharacterized protein</fullName>
    </submittedName>
</protein>
<evidence type="ECO:0000313" key="1">
    <source>
        <dbReference type="EMBL" id="JAD42437.1"/>
    </source>
</evidence>
<sequence length="20" mass="2244">MMAIGDGQMTRHLRCITDHG</sequence>
<proteinExistence type="predicted"/>
<accession>A0A0A9A5X1</accession>
<dbReference type="EMBL" id="GBRH01255458">
    <property type="protein sequence ID" value="JAD42437.1"/>
    <property type="molecule type" value="Transcribed_RNA"/>
</dbReference>
<dbReference type="AlphaFoldDB" id="A0A0A9A5X1"/>
<reference evidence="1" key="1">
    <citation type="submission" date="2014-09" db="EMBL/GenBank/DDBJ databases">
        <authorList>
            <person name="Magalhaes I.L.F."/>
            <person name="Oliveira U."/>
            <person name="Santos F.R."/>
            <person name="Vidigal T.H.D.A."/>
            <person name="Brescovit A.D."/>
            <person name="Santos A.J."/>
        </authorList>
    </citation>
    <scope>NUCLEOTIDE SEQUENCE</scope>
    <source>
        <tissue evidence="1">Shoot tissue taken approximately 20 cm above the soil surface</tissue>
    </source>
</reference>